<evidence type="ECO:0000313" key="4">
    <source>
        <dbReference type="EnsemblMetazoa" id="CapteP191737"/>
    </source>
</evidence>
<organism evidence="3">
    <name type="scientific">Capitella teleta</name>
    <name type="common">Polychaete worm</name>
    <dbReference type="NCBI Taxonomy" id="283909"/>
    <lineage>
        <taxon>Eukaryota</taxon>
        <taxon>Metazoa</taxon>
        <taxon>Spiralia</taxon>
        <taxon>Lophotrochozoa</taxon>
        <taxon>Annelida</taxon>
        <taxon>Polychaeta</taxon>
        <taxon>Sedentaria</taxon>
        <taxon>Scolecida</taxon>
        <taxon>Capitellidae</taxon>
        <taxon>Capitella</taxon>
    </lineage>
</organism>
<dbReference type="Proteomes" id="UP000014760">
    <property type="component" value="Unassembled WGS sequence"/>
</dbReference>
<dbReference type="InterPro" id="IPR009038">
    <property type="entry name" value="GOLD_dom"/>
</dbReference>
<proteinExistence type="predicted"/>
<keyword evidence="1" id="KW-1133">Transmembrane helix</keyword>
<feature type="transmembrane region" description="Helical" evidence="1">
    <location>
        <begin position="152"/>
        <end position="171"/>
    </location>
</feature>
<reference evidence="4" key="3">
    <citation type="submission" date="2015-06" db="UniProtKB">
        <authorList>
            <consortium name="EnsemblMetazoa"/>
        </authorList>
    </citation>
    <scope>IDENTIFICATION</scope>
</reference>
<dbReference type="EMBL" id="AMQN01034242">
    <property type="status" value="NOT_ANNOTATED_CDS"/>
    <property type="molecule type" value="Genomic_DNA"/>
</dbReference>
<name>R7T3Y8_CAPTE</name>
<keyword evidence="1" id="KW-0472">Membrane</keyword>
<dbReference type="EnsemblMetazoa" id="CapteT191737">
    <property type="protein sequence ID" value="CapteP191737"/>
    <property type="gene ID" value="CapteG191737"/>
</dbReference>
<feature type="domain" description="GOLD" evidence="2">
    <location>
        <begin position="33"/>
        <end position="175"/>
    </location>
</feature>
<feature type="non-terminal residue" evidence="3">
    <location>
        <position position="1"/>
    </location>
</feature>
<protein>
    <recommendedName>
        <fullName evidence="2">GOLD domain-containing protein</fullName>
    </recommendedName>
</protein>
<keyword evidence="5" id="KW-1185">Reference proteome</keyword>
<evidence type="ECO:0000313" key="5">
    <source>
        <dbReference type="Proteomes" id="UP000014760"/>
    </source>
</evidence>
<reference evidence="3 5" key="2">
    <citation type="journal article" date="2013" name="Nature">
        <title>Insights into bilaterian evolution from three spiralian genomes.</title>
        <authorList>
            <person name="Simakov O."/>
            <person name="Marletaz F."/>
            <person name="Cho S.J."/>
            <person name="Edsinger-Gonzales E."/>
            <person name="Havlak P."/>
            <person name="Hellsten U."/>
            <person name="Kuo D.H."/>
            <person name="Larsson T."/>
            <person name="Lv J."/>
            <person name="Arendt D."/>
            <person name="Savage R."/>
            <person name="Osoegawa K."/>
            <person name="de Jong P."/>
            <person name="Grimwood J."/>
            <person name="Chapman J.A."/>
            <person name="Shapiro H."/>
            <person name="Aerts A."/>
            <person name="Otillar R.P."/>
            <person name="Terry A.Y."/>
            <person name="Boore J.L."/>
            <person name="Grigoriev I.V."/>
            <person name="Lindberg D.R."/>
            <person name="Seaver E.C."/>
            <person name="Weisblat D.A."/>
            <person name="Putnam N.H."/>
            <person name="Rokhsar D.S."/>
        </authorList>
    </citation>
    <scope>NUCLEOTIDE SEQUENCE</scope>
    <source>
        <strain evidence="3 5">I ESC-2004</strain>
    </source>
</reference>
<dbReference type="EMBL" id="KB312323">
    <property type="protein sequence ID" value="ELT87426.1"/>
    <property type="molecule type" value="Genomic_DNA"/>
</dbReference>
<evidence type="ECO:0000256" key="1">
    <source>
        <dbReference type="SAM" id="Phobius"/>
    </source>
</evidence>
<dbReference type="EMBL" id="AMQN01034241">
    <property type="status" value="NOT_ANNOTATED_CDS"/>
    <property type="molecule type" value="Genomic_DNA"/>
</dbReference>
<dbReference type="AlphaFoldDB" id="R7T3Y8"/>
<reference evidence="5" key="1">
    <citation type="submission" date="2012-12" db="EMBL/GenBank/DDBJ databases">
        <authorList>
            <person name="Hellsten U."/>
            <person name="Grimwood J."/>
            <person name="Chapman J.A."/>
            <person name="Shapiro H."/>
            <person name="Aerts A."/>
            <person name="Otillar R.P."/>
            <person name="Terry A.Y."/>
            <person name="Boore J.L."/>
            <person name="Simakov O."/>
            <person name="Marletaz F."/>
            <person name="Cho S.-J."/>
            <person name="Edsinger-Gonzales E."/>
            <person name="Havlak P."/>
            <person name="Kuo D.-H."/>
            <person name="Larsson T."/>
            <person name="Lv J."/>
            <person name="Arendt D."/>
            <person name="Savage R."/>
            <person name="Osoegawa K."/>
            <person name="de Jong P."/>
            <person name="Lindberg D.R."/>
            <person name="Seaver E.C."/>
            <person name="Weisblat D.A."/>
            <person name="Putnam N.H."/>
            <person name="Grigoriev I.V."/>
            <person name="Rokhsar D.S."/>
        </authorList>
    </citation>
    <scope>NUCLEOTIDE SEQUENCE</scope>
    <source>
        <strain evidence="5">I ESC-2004</strain>
    </source>
</reference>
<keyword evidence="1" id="KW-0812">Transmembrane</keyword>
<accession>R7T3Y8</accession>
<evidence type="ECO:0000313" key="3">
    <source>
        <dbReference type="EMBL" id="ELT87426.1"/>
    </source>
</evidence>
<gene>
    <name evidence="3" type="ORF">CAPTEDRAFT_191737</name>
</gene>
<sequence length="184" mass="21209">VYRGGDRTLSAFVFTPSGKRILEAEMKYRSTNKLEITDPGKYNEMLTKESIQWVLQLSFTNLELGVVVVQHSHSSFTTKFVDLHIATWSDNDWEQYQEAYEQFQDSADVSTRSMSGLRMQIRHMKADWGRYKTTMNRDEIIVQNLGNLVNKVSFTLCALVLMTSGFQVFFLRRLFLGSNVKGKA</sequence>
<dbReference type="Pfam" id="PF01105">
    <property type="entry name" value="EMP24_GP25L"/>
    <property type="match status" value="1"/>
</dbReference>
<dbReference type="OrthoDB" id="10037706at2759"/>
<dbReference type="HOGENOM" id="CLU_1471752_0_0_1"/>
<evidence type="ECO:0000259" key="2">
    <source>
        <dbReference type="Pfam" id="PF01105"/>
    </source>
</evidence>